<dbReference type="Pfam" id="PF15749">
    <property type="entry name" value="MRNIP"/>
    <property type="match status" value="1"/>
</dbReference>
<evidence type="ECO:0000313" key="3">
    <source>
        <dbReference type="EMBL" id="KAF6281036.1"/>
    </source>
</evidence>
<protein>
    <submittedName>
        <fullName evidence="3">MRN complex interacting protein</fullName>
    </submittedName>
</protein>
<accession>A0A7J7RXW1</accession>
<comment type="caution">
    <text evidence="3">The sequence shown here is derived from an EMBL/GenBank/DDBJ whole genome shotgun (WGS) entry which is preliminary data.</text>
</comment>
<feature type="region of interest" description="Disordered" evidence="1">
    <location>
        <begin position="128"/>
        <end position="312"/>
    </location>
</feature>
<dbReference type="AlphaFoldDB" id="A0A7J7RXW1"/>
<proteinExistence type="predicted"/>
<evidence type="ECO:0000259" key="2">
    <source>
        <dbReference type="Pfam" id="PF15749"/>
    </source>
</evidence>
<dbReference type="GO" id="GO:0003682">
    <property type="term" value="F:chromatin binding"/>
    <property type="evidence" value="ECO:0007669"/>
    <property type="project" value="TreeGrafter"/>
</dbReference>
<reference evidence="3 4" key="1">
    <citation type="journal article" date="2020" name="Nature">
        <title>Six reference-quality genomes reveal evolution of bat adaptations.</title>
        <authorList>
            <person name="Jebb D."/>
            <person name="Huang Z."/>
            <person name="Pippel M."/>
            <person name="Hughes G.M."/>
            <person name="Lavrichenko K."/>
            <person name="Devanna P."/>
            <person name="Winkler S."/>
            <person name="Jermiin L.S."/>
            <person name="Skirmuntt E.C."/>
            <person name="Katzourakis A."/>
            <person name="Burkitt-Gray L."/>
            <person name="Ray D.A."/>
            <person name="Sullivan K.A.M."/>
            <person name="Roscito J.G."/>
            <person name="Kirilenko B.M."/>
            <person name="Davalos L.M."/>
            <person name="Corthals A.P."/>
            <person name="Power M.L."/>
            <person name="Jones G."/>
            <person name="Ransome R.D."/>
            <person name="Dechmann D.K.N."/>
            <person name="Locatelli A.G."/>
            <person name="Puechmaille S.J."/>
            <person name="Fedrigo O."/>
            <person name="Jarvis E.D."/>
            <person name="Hiller M."/>
            <person name="Vernes S.C."/>
            <person name="Myers E.W."/>
            <person name="Teeling E.C."/>
        </authorList>
    </citation>
    <scope>NUCLEOTIDE SEQUENCE [LARGE SCALE GENOMIC DNA]</scope>
    <source>
        <strain evidence="3">MRhiFer1</strain>
        <tissue evidence="3">Lung</tissue>
    </source>
</reference>
<dbReference type="InterPro" id="IPR032739">
    <property type="entry name" value="MRNIP"/>
</dbReference>
<sequence>MAPSPQVRVLRCCCCRLFQTHQVKKSLKWTCKACGEKQSFLRAYGEGSGADCRRHVQKLNLLQGQVSEMSLRSLEEPGNADEEKDAGLGHTDHMILQEKPKPSENRWLKYIARGSRELGPEAGACFNSWPSSTTEKPDPPFHTSLPRKRRWSQSTTQPLCSPDGQDLGDSEVTLETQKDPTGLTGKVREGNSHEDWNTRALTGPWGEPPRPVQKSSKWERFLFPPGNSSHVHTESPTPLHRHPRPAAQAEEGTPRAQTPREGSLSRMPGVLQLPLATHTPTSGPKRPFKETPEHLWGTGSRAEAGPSVRGAQEPPLVRLCDLFNTGEDFDDNL</sequence>
<dbReference type="GO" id="GO:0007095">
    <property type="term" value="P:mitotic G2 DNA damage checkpoint signaling"/>
    <property type="evidence" value="ECO:0007669"/>
    <property type="project" value="TreeGrafter"/>
</dbReference>
<organism evidence="3 4">
    <name type="scientific">Rhinolophus ferrumequinum</name>
    <name type="common">Greater horseshoe bat</name>
    <dbReference type="NCBI Taxonomy" id="59479"/>
    <lineage>
        <taxon>Eukaryota</taxon>
        <taxon>Metazoa</taxon>
        <taxon>Chordata</taxon>
        <taxon>Craniata</taxon>
        <taxon>Vertebrata</taxon>
        <taxon>Euteleostomi</taxon>
        <taxon>Mammalia</taxon>
        <taxon>Eutheria</taxon>
        <taxon>Laurasiatheria</taxon>
        <taxon>Chiroptera</taxon>
        <taxon>Yinpterochiroptera</taxon>
        <taxon>Rhinolophoidea</taxon>
        <taxon>Rhinolophidae</taxon>
        <taxon>Rhinolophinae</taxon>
        <taxon>Rhinolophus</taxon>
    </lineage>
</organism>
<evidence type="ECO:0000313" key="4">
    <source>
        <dbReference type="Proteomes" id="UP000585614"/>
    </source>
</evidence>
<evidence type="ECO:0000256" key="1">
    <source>
        <dbReference type="SAM" id="MobiDB-lite"/>
    </source>
</evidence>
<dbReference type="GO" id="GO:0005634">
    <property type="term" value="C:nucleus"/>
    <property type="evidence" value="ECO:0007669"/>
    <property type="project" value="TreeGrafter"/>
</dbReference>
<dbReference type="EMBL" id="JACAGC010000024">
    <property type="protein sequence ID" value="KAF6281036.1"/>
    <property type="molecule type" value="Genomic_DNA"/>
</dbReference>
<name>A0A7J7RXW1_RHIFE</name>
<feature type="compositionally biased region" description="Polar residues" evidence="1">
    <location>
        <begin position="226"/>
        <end position="236"/>
    </location>
</feature>
<dbReference type="PANTHER" id="PTHR15863">
    <property type="entry name" value="MRN COMPLEX-INTERACTING PROTEIN"/>
    <property type="match status" value="1"/>
</dbReference>
<dbReference type="PANTHER" id="PTHR15863:SF2">
    <property type="entry name" value="MRN COMPLEX-INTERACTING PROTEIN"/>
    <property type="match status" value="1"/>
</dbReference>
<dbReference type="InterPro" id="IPR049472">
    <property type="entry name" value="MRNIP_N"/>
</dbReference>
<feature type="compositionally biased region" description="Basic and acidic residues" evidence="1">
    <location>
        <begin position="186"/>
        <end position="197"/>
    </location>
</feature>
<dbReference type="Proteomes" id="UP000585614">
    <property type="component" value="Unassembled WGS sequence"/>
</dbReference>
<feature type="domain" description="MRN complex-interacting protein N-terminal" evidence="2">
    <location>
        <begin position="9"/>
        <end position="110"/>
    </location>
</feature>
<gene>
    <name evidence="3" type="ORF">mRhiFer1_011212</name>
</gene>